<evidence type="ECO:0000313" key="2">
    <source>
        <dbReference type="Proteomes" id="UP001589619"/>
    </source>
</evidence>
<accession>A0ABV5VWD7</accession>
<name>A0ABV5VWD7_9BACL</name>
<organism evidence="1 2">
    <name type="scientific">Paenibacillus hodogayensis</name>
    <dbReference type="NCBI Taxonomy" id="279208"/>
    <lineage>
        <taxon>Bacteria</taxon>
        <taxon>Bacillati</taxon>
        <taxon>Bacillota</taxon>
        <taxon>Bacilli</taxon>
        <taxon>Bacillales</taxon>
        <taxon>Paenibacillaceae</taxon>
        <taxon>Paenibacillus</taxon>
    </lineage>
</organism>
<dbReference type="RefSeq" id="WP_344903711.1">
    <property type="nucleotide sequence ID" value="NZ_BAAAYO010000001.1"/>
</dbReference>
<gene>
    <name evidence="1" type="ORF">ACFFNY_13765</name>
</gene>
<comment type="caution">
    <text evidence="1">The sequence shown here is derived from an EMBL/GenBank/DDBJ whole genome shotgun (WGS) entry which is preliminary data.</text>
</comment>
<evidence type="ECO:0000313" key="1">
    <source>
        <dbReference type="EMBL" id="MFB9752629.1"/>
    </source>
</evidence>
<reference evidence="1 2" key="1">
    <citation type="submission" date="2024-09" db="EMBL/GenBank/DDBJ databases">
        <authorList>
            <person name="Sun Q."/>
            <person name="Mori K."/>
        </authorList>
    </citation>
    <scope>NUCLEOTIDE SEQUENCE [LARGE SCALE GENOMIC DNA]</scope>
    <source>
        <strain evidence="1 2">JCM 12520</strain>
    </source>
</reference>
<sequence length="60" mass="6768">MDEEEIRELEPKYTGNQRKLTEGEAFAIKNDPNFEGDDDDGLLENIPGILLAGMHPNRPN</sequence>
<proteinExistence type="predicted"/>
<dbReference type="Proteomes" id="UP001589619">
    <property type="component" value="Unassembled WGS sequence"/>
</dbReference>
<protein>
    <submittedName>
        <fullName evidence="1">Uncharacterized protein</fullName>
    </submittedName>
</protein>
<keyword evidence="2" id="KW-1185">Reference proteome</keyword>
<dbReference type="EMBL" id="JBHMAG010000012">
    <property type="protein sequence ID" value="MFB9752629.1"/>
    <property type="molecule type" value="Genomic_DNA"/>
</dbReference>